<name>A0A1I0NC89_9BACT</name>
<accession>A0A1I0NC89</accession>
<organism evidence="2 3">
    <name type="scientific">Prevotella aff. ruminicola Tc2-24</name>
    <dbReference type="NCBI Taxonomy" id="81582"/>
    <lineage>
        <taxon>Bacteria</taxon>
        <taxon>Pseudomonadati</taxon>
        <taxon>Bacteroidota</taxon>
        <taxon>Bacteroidia</taxon>
        <taxon>Bacteroidales</taxon>
        <taxon>Prevotellaceae</taxon>
        <taxon>Prevotella</taxon>
    </lineage>
</organism>
<dbReference type="AlphaFoldDB" id="A0A1I0NC89"/>
<keyword evidence="1" id="KW-0812">Transmembrane</keyword>
<proteinExistence type="predicted"/>
<evidence type="ECO:0000313" key="3">
    <source>
        <dbReference type="Proteomes" id="UP000199373"/>
    </source>
</evidence>
<evidence type="ECO:0000256" key="1">
    <source>
        <dbReference type="SAM" id="Phobius"/>
    </source>
</evidence>
<keyword evidence="1" id="KW-1133">Transmembrane helix</keyword>
<dbReference type="RefSeq" id="WP_091915195.1">
    <property type="nucleotide sequence ID" value="NZ_FOIQ01000002.1"/>
</dbReference>
<feature type="transmembrane region" description="Helical" evidence="1">
    <location>
        <begin position="7"/>
        <end position="25"/>
    </location>
</feature>
<gene>
    <name evidence="2" type="ORF">SAMN04487850_1090</name>
</gene>
<keyword evidence="3" id="KW-1185">Reference proteome</keyword>
<feature type="transmembrane region" description="Helical" evidence="1">
    <location>
        <begin position="31"/>
        <end position="51"/>
    </location>
</feature>
<dbReference type="EMBL" id="FOIQ01000002">
    <property type="protein sequence ID" value="SEV98228.1"/>
    <property type="molecule type" value="Genomic_DNA"/>
</dbReference>
<evidence type="ECO:0000313" key="2">
    <source>
        <dbReference type="EMBL" id="SEV98228.1"/>
    </source>
</evidence>
<protein>
    <submittedName>
        <fullName evidence="2">Uncharacterized protein</fullName>
    </submittedName>
</protein>
<dbReference type="Proteomes" id="UP000199373">
    <property type="component" value="Unassembled WGS sequence"/>
</dbReference>
<keyword evidence="1" id="KW-0472">Membrane</keyword>
<sequence>MRKYLREIEISGVILAAIGVGLSYIKGIQYGVWPCGLGLLLLLAIFLYKAFHWKEYERENKQYIIIILLAIFIMFIQMLTKR</sequence>
<reference evidence="2 3" key="1">
    <citation type="submission" date="2016-10" db="EMBL/GenBank/DDBJ databases">
        <authorList>
            <person name="de Groot N.N."/>
        </authorList>
    </citation>
    <scope>NUCLEOTIDE SEQUENCE [LARGE SCALE GENOMIC DNA]</scope>
    <source>
        <strain evidence="2 3">TC2-24</strain>
    </source>
</reference>
<feature type="transmembrane region" description="Helical" evidence="1">
    <location>
        <begin position="63"/>
        <end position="80"/>
    </location>
</feature>